<dbReference type="AlphaFoldDB" id="F4LWI1"/>
<keyword evidence="4" id="KW-1185">Reference proteome</keyword>
<dbReference type="OrthoDB" id="9768323at2"/>
<dbReference type="GO" id="GO:0005829">
    <property type="term" value="C:cytosol"/>
    <property type="evidence" value="ECO:0007669"/>
    <property type="project" value="TreeGrafter"/>
</dbReference>
<evidence type="ECO:0000313" key="4">
    <source>
        <dbReference type="Proteomes" id="UP000010802"/>
    </source>
</evidence>
<dbReference type="InterPro" id="IPR045079">
    <property type="entry name" value="Oxoprolinase-like"/>
</dbReference>
<dbReference type="Proteomes" id="UP000010802">
    <property type="component" value="Chromosome"/>
</dbReference>
<dbReference type="eggNOG" id="COG0145">
    <property type="taxonomic scope" value="Bacteria"/>
</dbReference>
<dbReference type="EMBL" id="HF563609">
    <property type="protein sequence ID" value="CCP25451.1"/>
    <property type="molecule type" value="Genomic_DNA"/>
</dbReference>
<dbReference type="PANTHER" id="PTHR11365">
    <property type="entry name" value="5-OXOPROLINASE RELATED"/>
    <property type="match status" value="1"/>
</dbReference>
<dbReference type="STRING" id="1209989.TepRe1_0696"/>
<evidence type="ECO:0000259" key="1">
    <source>
        <dbReference type="Pfam" id="PF01968"/>
    </source>
</evidence>
<dbReference type="InterPro" id="IPR002821">
    <property type="entry name" value="Hydantoinase_A"/>
</dbReference>
<dbReference type="SUPFAM" id="SSF53067">
    <property type="entry name" value="Actin-like ATPase domain"/>
    <property type="match status" value="1"/>
</dbReference>
<organism evidence="3 4">
    <name type="scientific">Tepidanaerobacter acetatoxydans (strain DSM 21804 / JCM 16047 / Re1)</name>
    <dbReference type="NCBI Taxonomy" id="1209989"/>
    <lineage>
        <taxon>Bacteria</taxon>
        <taxon>Bacillati</taxon>
        <taxon>Bacillota</taxon>
        <taxon>Clostridia</taxon>
        <taxon>Thermosediminibacterales</taxon>
        <taxon>Tepidanaerobacteraceae</taxon>
        <taxon>Tepidanaerobacter</taxon>
    </lineage>
</organism>
<gene>
    <name evidence="3" type="ordered locus">TEPIRE1_0755</name>
</gene>
<feature type="domain" description="Hydantoinase/oxoprolinase N-terminal" evidence="2">
    <location>
        <begin position="3"/>
        <end position="159"/>
    </location>
</feature>
<dbReference type="KEGG" id="tep:TepRe1_0696"/>
<protein>
    <submittedName>
        <fullName evidence="3">Hydantoinase/oxoprolinase</fullName>
    </submittedName>
</protein>
<dbReference type="Pfam" id="PF01968">
    <property type="entry name" value="Hydantoinase_A"/>
    <property type="match status" value="1"/>
</dbReference>
<dbReference type="Pfam" id="PF05378">
    <property type="entry name" value="Hydant_A_N"/>
    <property type="match status" value="1"/>
</dbReference>
<dbReference type="PANTHER" id="PTHR11365:SF2">
    <property type="entry name" value="5-OXOPROLINASE"/>
    <property type="match status" value="1"/>
</dbReference>
<accession>F4LWI1</accession>
<dbReference type="HOGENOM" id="CLU_014140_2_0_9"/>
<name>F4LWI1_TEPAE</name>
<evidence type="ECO:0000313" key="3">
    <source>
        <dbReference type="EMBL" id="CCP25451.1"/>
    </source>
</evidence>
<dbReference type="RefSeq" id="WP_013777806.1">
    <property type="nucleotide sequence ID" value="NC_015519.1"/>
</dbReference>
<dbReference type="GO" id="GO:0017168">
    <property type="term" value="F:5-oxoprolinase (ATP-hydrolyzing) activity"/>
    <property type="evidence" value="ECO:0007669"/>
    <property type="project" value="TreeGrafter"/>
</dbReference>
<dbReference type="InterPro" id="IPR043129">
    <property type="entry name" value="ATPase_NBD"/>
</dbReference>
<dbReference type="InterPro" id="IPR008040">
    <property type="entry name" value="Hydant_A_N"/>
</dbReference>
<evidence type="ECO:0000259" key="2">
    <source>
        <dbReference type="Pfam" id="PF05378"/>
    </source>
</evidence>
<dbReference type="KEGG" id="tae:TepiRe1_0755"/>
<accession>L0RX25</accession>
<dbReference type="GO" id="GO:0006749">
    <property type="term" value="P:glutathione metabolic process"/>
    <property type="evidence" value="ECO:0007669"/>
    <property type="project" value="TreeGrafter"/>
</dbReference>
<feature type="domain" description="Hydantoinase A/oxoprolinase" evidence="1">
    <location>
        <begin position="178"/>
        <end position="460"/>
    </location>
</feature>
<dbReference type="PATRIC" id="fig|1209989.3.peg.829"/>
<proteinExistence type="predicted"/>
<sequence>MIVGLDMGGTNVDAVLIHQGKIIETSKIPTDHSNLLESIWGALKPLLSGQDPNKIERMILSTTISTNAIIEQKTDPVGMIIESGPGLQKDFLSCGRENIFIGGYIDHRGREVSPIDKSEIEKAARTLKRKDISAVAVAGKFSVRNADHEIRINELLKDEFFPITLGHTVSGKLNFPRRVFTSYYNSAVYTTFLKFSESIYKALQREKINAPVSVLKADGGTMSLKAGERYPVNTILSGPAASVMGGQAFLETSKDAIFLDIGGTTTDISFLADGVPLLEPLGIKIGEFPTLVRSLYSVSIGVGGDSSVCVKNKKIVIGPKRLGRPQAFDGPCPTPTDAMIVLGLISAGNKSKALSAMKEIGEQLNLCPEAAASAILDTMAEMIKNKAEELLHEINSHPVYTVKELLYGKKIKPELIQVIGGPAKAMAPILEKSFGIPCRYPKVYEAANAVGAALARTTAEITMFIDTAQRTLAVPEMGLYEKINKDYTLEEARLKAIDLLKQQSLLLGAEKGEIQAEIVEENSFNIVRGFYTSGKNIRIRAQIKPGLIYGLWGDKNVSC</sequence>
<reference evidence="4" key="1">
    <citation type="journal article" date="2013" name="Genome Announc.">
        <title>First genome sequence of a syntrophic acetate-oxidizing bacterium, Tepidanaerobacter acetatoxydans strain Re1.</title>
        <authorList>
            <person name="Manzoor S."/>
            <person name="Bongcam-Rudloff E."/>
            <person name="Schnurer A."/>
            <person name="Muller B."/>
        </authorList>
    </citation>
    <scope>NUCLEOTIDE SEQUENCE [LARGE SCALE GENOMIC DNA]</scope>
    <source>
        <strain evidence="4">Re1</strain>
    </source>
</reference>